<proteinExistence type="predicted"/>
<sequence>MIYPLTLSYYYDKISVETCETDNPIVTTSFALCPGQLSAINEGADLIQCVDSAYNTGLFSECTPLEGFFAGCTPLDGLRASTLDCLYDIKCVQLLIDHFPTLNRLNISSMDSILVPPNQNKTVHDHLHNLFIDEWSLNINYSKYYDECASTSCTYTIIDPINFSSAFTLLISIYGGLIIILRLITPFLVNILSLVSLRPNRTIESSLLVLIIFTSLSTETVTLTESNPSLITHNDLQDMYPNTLKCPCSNTAIRYDTFMSLSATLHQVCSSDFVHDDFLSELKKKIDINTNMGDWTSRAFSHFQLLMNLCRLANETITAAVHRLRMRSIVISNVLNKNDFNTQINVTLDQFYRSTIVDFRLAVDIQRLFVQIDQPYTGKAMGPNNNVVSFLFTEIYYANFTLINCDCATNVHCQTSAFIYQHMDFSISDVYILPGIVKDFSSSINRMAAKRLGQWATRLYIGLLIIGLSIPGLYAIIQSHTLTKTYVKPSFSLYEQLQRDHENALECPCSSIATTYNEFVKTDARFHQICLSPFASNQWYSNLTAGLVSNLSVYDQSDYRRFFSAHLQFLQGLCNISIESVSNTIDQFLSSLLITTQLLSKKDFNARVNSQIKISQSNAPTALGHSLFLIRNINHGNAIISTYGTNFQYLLSYERGHRPDLFTKAIIYDDECSCGLSSLCTTQASFIKSNSSEKVSIQGLKMGCTPSESFRASTLECFYNQSCLNLIQEYTNYKARIDPIIPSNNSQFSINTTIAELIDHLFIEEWNTTINYTTYFEKCSPLSFSYTYIQRFNIFYIITLLLSLQGGLAIVLKWICPKLVYGLAKIYNYRKRQTNIIQSSCSHGISTINITTTNVYNANIDPKPIPTNRTLRYLPWQARQPVSAQIQRQCQCQQKSICRLKFQNISIILSQRYDWSDRLLVADFNGDNQLDLAFFYTQLQRITVLFGNGNGSFKTEKTFAVLGHISQHVAVGDFNNDNRSDLAIVYVMEKKVHILLANDNEIFVENTKISIEGYPALTDIFVADFDGDKYLDIAVVDSDSANIVIFVGYGDGSFSKHTMLPVVPDNKPEYFAIVDFNDDGALDIAVKNDKSMTISIYFGRDDGTFELPKWYYMGRVFSECHILADDFNGDNRIDLLCYNSKRNLIGLMTGYGNRTFERPKWSNISDIYASSNISDNNSYVNTRYETVLNNISKKKLNINSYQQNTGYFVSDYNCDDHADVIHHFRFNDILGWLGDGNGKFEQQTILSPIGYERIVNIAVGDFDNDTYQDIIALYDASNTMKILLNRCECCKRNKL</sequence>
<dbReference type="PANTHER" id="PTHR46580:SF4">
    <property type="entry name" value="ATP_GTP-BINDING PROTEIN"/>
    <property type="match status" value="1"/>
</dbReference>
<dbReference type="Pfam" id="PF13517">
    <property type="entry name" value="FG-GAP_3"/>
    <property type="match status" value="2"/>
</dbReference>
<evidence type="ECO:0000313" key="3">
    <source>
        <dbReference type="EMBL" id="CAF3842787.1"/>
    </source>
</evidence>
<accession>A0A819E1Q6</accession>
<name>A0A819E1Q6_9BILA</name>
<protein>
    <submittedName>
        <fullName evidence="3">Uncharacterized protein</fullName>
    </submittedName>
</protein>
<evidence type="ECO:0000313" key="4">
    <source>
        <dbReference type="Proteomes" id="UP000663844"/>
    </source>
</evidence>
<reference evidence="3" key="1">
    <citation type="submission" date="2021-02" db="EMBL/GenBank/DDBJ databases">
        <authorList>
            <person name="Nowell W R."/>
        </authorList>
    </citation>
    <scope>NUCLEOTIDE SEQUENCE</scope>
</reference>
<keyword evidence="2" id="KW-0472">Membrane</keyword>
<dbReference type="EMBL" id="CAJOAZ010001671">
    <property type="protein sequence ID" value="CAF3842787.1"/>
    <property type="molecule type" value="Genomic_DNA"/>
</dbReference>
<comment type="caution">
    <text evidence="3">The sequence shown here is derived from an EMBL/GenBank/DDBJ whole genome shotgun (WGS) entry which is preliminary data.</text>
</comment>
<feature type="transmembrane region" description="Helical" evidence="2">
    <location>
        <begin position="455"/>
        <end position="477"/>
    </location>
</feature>
<keyword evidence="2" id="KW-0812">Transmembrane</keyword>
<evidence type="ECO:0000256" key="2">
    <source>
        <dbReference type="SAM" id="Phobius"/>
    </source>
</evidence>
<keyword evidence="1" id="KW-0732">Signal</keyword>
<dbReference type="Gene3D" id="2.40.128.340">
    <property type="match status" value="1"/>
</dbReference>
<dbReference type="SUPFAM" id="SSF69318">
    <property type="entry name" value="Integrin alpha N-terminal domain"/>
    <property type="match status" value="1"/>
</dbReference>
<keyword evidence="2" id="KW-1133">Transmembrane helix</keyword>
<organism evidence="3 4">
    <name type="scientific">Adineta steineri</name>
    <dbReference type="NCBI Taxonomy" id="433720"/>
    <lineage>
        <taxon>Eukaryota</taxon>
        <taxon>Metazoa</taxon>
        <taxon>Spiralia</taxon>
        <taxon>Gnathifera</taxon>
        <taxon>Rotifera</taxon>
        <taxon>Eurotatoria</taxon>
        <taxon>Bdelloidea</taxon>
        <taxon>Adinetida</taxon>
        <taxon>Adinetidae</taxon>
        <taxon>Adineta</taxon>
    </lineage>
</organism>
<dbReference type="Proteomes" id="UP000663844">
    <property type="component" value="Unassembled WGS sequence"/>
</dbReference>
<dbReference type="InterPro" id="IPR028994">
    <property type="entry name" value="Integrin_alpha_N"/>
</dbReference>
<evidence type="ECO:0000256" key="1">
    <source>
        <dbReference type="ARBA" id="ARBA00022729"/>
    </source>
</evidence>
<dbReference type="PANTHER" id="PTHR46580">
    <property type="entry name" value="SENSOR KINASE-RELATED"/>
    <property type="match status" value="1"/>
</dbReference>
<dbReference type="Gene3D" id="2.130.10.130">
    <property type="entry name" value="Integrin alpha, N-terminal"/>
    <property type="match status" value="1"/>
</dbReference>
<feature type="transmembrane region" description="Helical" evidence="2">
    <location>
        <begin position="794"/>
        <end position="816"/>
    </location>
</feature>
<dbReference type="InterPro" id="IPR013517">
    <property type="entry name" value="FG-GAP"/>
</dbReference>
<feature type="transmembrane region" description="Helical" evidence="2">
    <location>
        <begin position="166"/>
        <end position="192"/>
    </location>
</feature>
<gene>
    <name evidence="3" type="ORF">OXD698_LOCUS20785</name>
</gene>